<comment type="caution">
    <text evidence="4">The sequence shown here is derived from an EMBL/GenBank/DDBJ whole genome shotgun (WGS) entry which is preliminary data.</text>
</comment>
<feature type="compositionally biased region" description="Basic residues" evidence="1">
    <location>
        <begin position="935"/>
        <end position="946"/>
    </location>
</feature>
<feature type="region of interest" description="Disordered" evidence="1">
    <location>
        <begin position="255"/>
        <end position="367"/>
    </location>
</feature>
<dbReference type="PRINTS" id="PR00625">
    <property type="entry name" value="JDOMAIN"/>
</dbReference>
<name>S8BAA8_DACHA</name>
<gene>
    <name evidence="4" type="ORF">H072_10518</name>
</gene>
<feature type="region of interest" description="Disordered" evidence="1">
    <location>
        <begin position="889"/>
        <end position="946"/>
    </location>
</feature>
<keyword evidence="5" id="KW-1185">Reference proteome</keyword>
<evidence type="ECO:0000256" key="1">
    <source>
        <dbReference type="SAM" id="MobiDB-lite"/>
    </source>
</evidence>
<organism evidence="4 5">
    <name type="scientific">Dactylellina haptotyla (strain CBS 200.50)</name>
    <name type="common">Nematode-trapping fungus</name>
    <name type="synonym">Monacrosporium haptotylum</name>
    <dbReference type="NCBI Taxonomy" id="1284197"/>
    <lineage>
        <taxon>Eukaryota</taxon>
        <taxon>Fungi</taxon>
        <taxon>Dikarya</taxon>
        <taxon>Ascomycota</taxon>
        <taxon>Pezizomycotina</taxon>
        <taxon>Orbiliomycetes</taxon>
        <taxon>Orbiliales</taxon>
        <taxon>Orbiliaceae</taxon>
        <taxon>Dactylellina</taxon>
    </lineage>
</organism>
<evidence type="ECO:0000313" key="5">
    <source>
        <dbReference type="Proteomes" id="UP000015100"/>
    </source>
</evidence>
<reference evidence="5" key="2">
    <citation type="submission" date="2013-04" db="EMBL/GenBank/DDBJ databases">
        <title>Genomic mechanisms accounting for the adaptation to parasitism in nematode-trapping fungi.</title>
        <authorList>
            <person name="Ahren D.G."/>
        </authorList>
    </citation>
    <scope>NUCLEOTIDE SEQUENCE [LARGE SCALE GENOMIC DNA]</scope>
    <source>
        <strain evidence="5">CBS 200.50</strain>
    </source>
</reference>
<feature type="compositionally biased region" description="Basic and acidic residues" evidence="1">
    <location>
        <begin position="721"/>
        <end position="741"/>
    </location>
</feature>
<keyword evidence="2" id="KW-0812">Transmembrane</keyword>
<dbReference type="STRING" id="1284197.S8BAA8"/>
<dbReference type="Gene3D" id="1.10.287.110">
    <property type="entry name" value="DnaJ domain"/>
    <property type="match status" value="1"/>
</dbReference>
<dbReference type="Proteomes" id="UP000015100">
    <property type="component" value="Unassembled WGS sequence"/>
</dbReference>
<reference evidence="4 5" key="1">
    <citation type="journal article" date="2013" name="PLoS Genet.">
        <title>Genomic mechanisms accounting for the adaptation to parasitism in nematode-trapping fungi.</title>
        <authorList>
            <person name="Meerupati T."/>
            <person name="Andersson K.M."/>
            <person name="Friman E."/>
            <person name="Kumar D."/>
            <person name="Tunlid A."/>
            <person name="Ahren D."/>
        </authorList>
    </citation>
    <scope>NUCLEOTIDE SEQUENCE [LARGE SCALE GENOMIC DNA]</scope>
    <source>
        <strain evidence="4 5">CBS 200.50</strain>
    </source>
</reference>
<feature type="compositionally biased region" description="Basic and acidic residues" evidence="1">
    <location>
        <begin position="889"/>
        <end position="923"/>
    </location>
</feature>
<feature type="region of interest" description="Disordered" evidence="1">
    <location>
        <begin position="76"/>
        <end position="108"/>
    </location>
</feature>
<keyword evidence="2" id="KW-0472">Membrane</keyword>
<protein>
    <recommendedName>
        <fullName evidence="3">J domain-containing protein</fullName>
    </recommendedName>
</protein>
<evidence type="ECO:0000256" key="2">
    <source>
        <dbReference type="SAM" id="Phobius"/>
    </source>
</evidence>
<dbReference type="HOGENOM" id="CLU_310797_0_0_1"/>
<feature type="domain" description="J" evidence="3">
    <location>
        <begin position="773"/>
        <end position="837"/>
    </location>
</feature>
<dbReference type="EMBL" id="AQGS01000985">
    <property type="protein sequence ID" value="EPS36048.1"/>
    <property type="molecule type" value="Genomic_DNA"/>
</dbReference>
<dbReference type="CDD" id="cd06257">
    <property type="entry name" value="DnaJ"/>
    <property type="match status" value="1"/>
</dbReference>
<dbReference type="Pfam" id="PF00226">
    <property type="entry name" value="DnaJ"/>
    <property type="match status" value="1"/>
</dbReference>
<feature type="region of interest" description="Disordered" evidence="1">
    <location>
        <begin position="717"/>
        <end position="741"/>
    </location>
</feature>
<feature type="compositionally biased region" description="Low complexity" evidence="1">
    <location>
        <begin position="308"/>
        <end position="326"/>
    </location>
</feature>
<accession>S8BAA8</accession>
<dbReference type="OrthoDB" id="342454at2759"/>
<dbReference type="SUPFAM" id="SSF46565">
    <property type="entry name" value="Chaperone J-domain"/>
    <property type="match status" value="1"/>
</dbReference>
<proteinExistence type="predicted"/>
<dbReference type="OMA" id="YQDIYID"/>
<keyword evidence="2" id="KW-1133">Transmembrane helix</keyword>
<dbReference type="PANTHER" id="PTHR46620">
    <property type="entry name" value="J DOMAIN-CONTAINING PROTEIN SPF31"/>
    <property type="match status" value="1"/>
</dbReference>
<feature type="compositionally biased region" description="Basic residues" evidence="1">
    <location>
        <begin position="85"/>
        <end position="99"/>
    </location>
</feature>
<dbReference type="SMART" id="SM00271">
    <property type="entry name" value="DnaJ"/>
    <property type="match status" value="1"/>
</dbReference>
<dbReference type="PROSITE" id="PS50076">
    <property type="entry name" value="DNAJ_2"/>
    <property type="match status" value="1"/>
</dbReference>
<dbReference type="InterPro" id="IPR001623">
    <property type="entry name" value="DnaJ_domain"/>
</dbReference>
<sequence>MKRLKGLTVSILEINWTICCTFLIVAAIICVYELWFTAAPLVINVDSHTATLDQYATSSSPFSIDLNLGSHALDTTGQPAAPAHRLQKRGKKIPKKKKPSTPVQPPPISQLQQIQNFAAALTGGDLAELLRHQQMLLDQYIQEAAVLVEQKRAKEKWNDMVGDILDADRKHMPDHLHLHAIENHLFDRPAELDWDRYYNTDDVFNDFNPNDELATFPKNYKRPQAKSLLRENDRNDLPFLANMNDIEGEKVREAWHAVESDSEPESEQSSPGNSMLVNLPPWTEVKEWQEQSVKSPKTAGDADNSINTGPLGSTAAGSSSTVGGDSADQKGRISNRLPSQSFNLGAIESDDEDDEEKLRGESPPLDDSIFSIIRNMAESPRRIIKSPRVDEERKVDSKSGYDSALLEDDTGYISVRPANENRIVKELSANEMYTEWANAWKGPVYPRAEKDWAGPISDFASAWMKAAKSEYGLGHCYKRMVEDYNKNLREASWCTLKKSKLNIAKDSIPKDIAQKLDFFLYIGCTTVTENINCGTRHWYLQQKRVPTTLKDGSRAYQDIYIDVRIDLASPSPADAGLGHGGVGLPHVQLTYMLPAELSDKQPPADREWYYYEFNTAIKADSNILGNMFSGTKFPYHTAWPKEWVMKDFIQPATPWGRKLNGRDVPIPGLNSKELVPIAGRQRVILTTKGWNGPVLDKSALSNAKAFVATTVARASSMSSSAEEKKKEKEEPKPADDDGEVEIDKESLTAIEREELEFRKDSEIQRILNAFKLDAYAVLDLQPGVAESDIKMQYRKTSLLIHPDKTKNPQAPDAFDRLKKAQNELMDEKARTRLDEAIADARMLLIRERKWTVDHPDLQSEAFKKDWREKTKEVLIDNELRRRKQIKAQLAEEGREQRKQDAEVEAKKRKRENEQAWEETRDQRISSWRDFQKGKQPSKKKKMKPIG</sequence>
<dbReference type="PANTHER" id="PTHR46620:SF1">
    <property type="entry name" value="J DOMAIN-CONTAINING PROTEIN SPF31"/>
    <property type="match status" value="1"/>
</dbReference>
<dbReference type="AlphaFoldDB" id="S8BAA8"/>
<evidence type="ECO:0000313" key="4">
    <source>
        <dbReference type="EMBL" id="EPS36048.1"/>
    </source>
</evidence>
<dbReference type="InterPro" id="IPR036869">
    <property type="entry name" value="J_dom_sf"/>
</dbReference>
<feature type="transmembrane region" description="Helical" evidence="2">
    <location>
        <begin position="12"/>
        <end position="35"/>
    </location>
</feature>
<evidence type="ECO:0000259" key="3">
    <source>
        <dbReference type="PROSITE" id="PS50076"/>
    </source>
</evidence>
<dbReference type="eggNOG" id="KOG1150">
    <property type="taxonomic scope" value="Eukaryota"/>
</dbReference>